<name>A0A7W6H4B3_9HYPH</name>
<reference evidence="2 3" key="1">
    <citation type="submission" date="2020-08" db="EMBL/GenBank/DDBJ databases">
        <title>Genomic Encyclopedia of Type Strains, Phase IV (KMG-IV): sequencing the most valuable type-strain genomes for metagenomic binning, comparative biology and taxonomic classification.</title>
        <authorList>
            <person name="Goeker M."/>
        </authorList>
    </citation>
    <scope>NUCLEOTIDE SEQUENCE [LARGE SCALE GENOMIC DNA]</scope>
    <source>
        <strain evidence="2 3">DSM 102238</strain>
    </source>
</reference>
<feature type="region of interest" description="Disordered" evidence="1">
    <location>
        <begin position="26"/>
        <end position="46"/>
    </location>
</feature>
<organism evidence="2 3">
    <name type="scientific">Aureimonas pseudogalii</name>
    <dbReference type="NCBI Taxonomy" id="1744844"/>
    <lineage>
        <taxon>Bacteria</taxon>
        <taxon>Pseudomonadati</taxon>
        <taxon>Pseudomonadota</taxon>
        <taxon>Alphaproteobacteria</taxon>
        <taxon>Hyphomicrobiales</taxon>
        <taxon>Aurantimonadaceae</taxon>
        <taxon>Aureimonas</taxon>
    </lineage>
</organism>
<keyword evidence="3" id="KW-1185">Reference proteome</keyword>
<protein>
    <submittedName>
        <fullName evidence="2">Uncharacterized protein</fullName>
    </submittedName>
</protein>
<proteinExistence type="predicted"/>
<dbReference type="RefSeq" id="WP_183199483.1">
    <property type="nucleotide sequence ID" value="NZ_JACIEK010000003.1"/>
</dbReference>
<dbReference type="Proteomes" id="UP000542776">
    <property type="component" value="Unassembled WGS sequence"/>
</dbReference>
<accession>A0A7W6H4B3</accession>
<gene>
    <name evidence="2" type="ORF">GGR04_001776</name>
</gene>
<feature type="compositionally biased region" description="Low complexity" evidence="1">
    <location>
        <begin position="37"/>
        <end position="46"/>
    </location>
</feature>
<dbReference type="AlphaFoldDB" id="A0A7W6H4B3"/>
<evidence type="ECO:0000313" key="2">
    <source>
        <dbReference type="EMBL" id="MBB3997938.1"/>
    </source>
</evidence>
<sequence>MAQRDLGFVIGDRRLQLAAERRHFAPLQSTDPSNLDAGTPTTAQPTTGSVAETFAAVYAPQFATAAQVWVHPVIVKAWRVERIPTPDGFVTPCSQRNRLVRLPVSIVQEF</sequence>
<dbReference type="EMBL" id="JACIEK010000003">
    <property type="protein sequence ID" value="MBB3997938.1"/>
    <property type="molecule type" value="Genomic_DNA"/>
</dbReference>
<evidence type="ECO:0000313" key="3">
    <source>
        <dbReference type="Proteomes" id="UP000542776"/>
    </source>
</evidence>
<comment type="caution">
    <text evidence="2">The sequence shown here is derived from an EMBL/GenBank/DDBJ whole genome shotgun (WGS) entry which is preliminary data.</text>
</comment>
<evidence type="ECO:0000256" key="1">
    <source>
        <dbReference type="SAM" id="MobiDB-lite"/>
    </source>
</evidence>